<dbReference type="GeneID" id="87950300"/>
<evidence type="ECO:0000256" key="1">
    <source>
        <dbReference type="SAM" id="MobiDB-lite"/>
    </source>
</evidence>
<accession>A0AAX4J023</accession>
<keyword evidence="3" id="KW-1185">Reference proteome</keyword>
<dbReference type="KEGG" id="cdet:87950300"/>
<sequence length="125" mass="14153">MIVRQLRDVRSTTVSQPLSHSDFSKRTCLPVTFFRFSPPSLPLVPSKSRRERDFLLELKMTEDLSSPYLPPFRHRRGICAVAVRDSSKGLTANELQPCPARPFSDRPDAKSDTHQSGSSLKRIVD</sequence>
<feature type="compositionally biased region" description="Basic and acidic residues" evidence="1">
    <location>
        <begin position="103"/>
        <end position="113"/>
    </location>
</feature>
<feature type="region of interest" description="Disordered" evidence="1">
    <location>
        <begin position="90"/>
        <end position="125"/>
    </location>
</feature>
<protein>
    <submittedName>
        <fullName evidence="2">Uncharacterized protein</fullName>
    </submittedName>
</protein>
<dbReference type="EMBL" id="CP137313">
    <property type="protein sequence ID" value="WQF88786.1"/>
    <property type="molecule type" value="Genomic_DNA"/>
</dbReference>
<evidence type="ECO:0000313" key="2">
    <source>
        <dbReference type="EMBL" id="WQF88786.1"/>
    </source>
</evidence>
<dbReference type="Proteomes" id="UP001322277">
    <property type="component" value="Chromosome 9"/>
</dbReference>
<dbReference type="RefSeq" id="XP_062786007.1">
    <property type="nucleotide sequence ID" value="XM_062929956.1"/>
</dbReference>
<gene>
    <name evidence="2" type="ORF">CDEST_13800</name>
</gene>
<reference evidence="3" key="1">
    <citation type="journal article" date="2023" name="bioRxiv">
        <title>Complete genome of the Medicago anthracnose fungus, Colletotrichum destructivum, reveals a mini-chromosome-like region within a core chromosome.</title>
        <authorList>
            <person name="Lapalu N."/>
            <person name="Simon A."/>
            <person name="Lu A."/>
            <person name="Plaumann P.-L."/>
            <person name="Amselem J."/>
            <person name="Pigne S."/>
            <person name="Auger A."/>
            <person name="Koch C."/>
            <person name="Dallery J.-F."/>
            <person name="O'Connell R.J."/>
        </authorList>
    </citation>
    <scope>NUCLEOTIDE SEQUENCE [LARGE SCALE GENOMIC DNA]</scope>
    <source>
        <strain evidence="3">CBS 520.97</strain>
    </source>
</reference>
<proteinExistence type="predicted"/>
<organism evidence="2 3">
    <name type="scientific">Colletotrichum destructivum</name>
    <dbReference type="NCBI Taxonomy" id="34406"/>
    <lineage>
        <taxon>Eukaryota</taxon>
        <taxon>Fungi</taxon>
        <taxon>Dikarya</taxon>
        <taxon>Ascomycota</taxon>
        <taxon>Pezizomycotina</taxon>
        <taxon>Sordariomycetes</taxon>
        <taxon>Hypocreomycetidae</taxon>
        <taxon>Glomerellales</taxon>
        <taxon>Glomerellaceae</taxon>
        <taxon>Colletotrichum</taxon>
        <taxon>Colletotrichum destructivum species complex</taxon>
    </lineage>
</organism>
<dbReference type="AlphaFoldDB" id="A0AAX4J023"/>
<name>A0AAX4J023_9PEZI</name>
<evidence type="ECO:0000313" key="3">
    <source>
        <dbReference type="Proteomes" id="UP001322277"/>
    </source>
</evidence>